<comment type="caution">
    <text evidence="3">The sequence shown here is derived from an EMBL/GenBank/DDBJ whole genome shotgun (WGS) entry which is preliminary data.</text>
</comment>
<dbReference type="SMART" id="SM00327">
    <property type="entry name" value="VWA"/>
    <property type="match status" value="1"/>
</dbReference>
<dbReference type="InterPro" id="IPR051266">
    <property type="entry name" value="CLCR"/>
</dbReference>
<name>A0A0N1MWJ2_9GAMM</name>
<dbReference type="RefSeq" id="WP_054453183.1">
    <property type="nucleotide sequence ID" value="NZ_LHPH01000004.1"/>
</dbReference>
<dbReference type="NCBIfam" id="NF012211">
    <property type="entry name" value="tand_rpt_95"/>
    <property type="match status" value="2"/>
</dbReference>
<dbReference type="OrthoDB" id="5904383at2"/>
<evidence type="ECO:0000259" key="2">
    <source>
        <dbReference type="PROSITE" id="PS50234"/>
    </source>
</evidence>
<dbReference type="Gene3D" id="3.40.50.410">
    <property type="entry name" value="von Willebrand factor, type A domain"/>
    <property type="match status" value="1"/>
</dbReference>
<dbReference type="NCBIfam" id="NF041940">
    <property type="entry name" value="choice_anch_X"/>
    <property type="match status" value="1"/>
</dbReference>
<dbReference type="Pfam" id="PF00092">
    <property type="entry name" value="VWA"/>
    <property type="match status" value="1"/>
</dbReference>
<dbReference type="InterPro" id="IPR020008">
    <property type="entry name" value="GlyGly_CTERM"/>
</dbReference>
<keyword evidence="1" id="KW-0732">Signal</keyword>
<dbReference type="Gene3D" id="2.60.40.2810">
    <property type="match status" value="2"/>
</dbReference>
<evidence type="ECO:0000256" key="1">
    <source>
        <dbReference type="SAM" id="SignalP"/>
    </source>
</evidence>
<dbReference type="PANTHER" id="PTHR10579:SF43">
    <property type="entry name" value="ZINC FINGER (C3HC4-TYPE RING FINGER) FAMILY PROTEIN"/>
    <property type="match status" value="1"/>
</dbReference>
<proteinExistence type="predicted"/>
<dbReference type="CDD" id="cd00198">
    <property type="entry name" value="vWFA"/>
    <property type="match status" value="1"/>
</dbReference>
<sequence length="1220" mass="129190">MQNNKLTKSALCVGMALASTSVFAASSWLSRVNTIDENQNKQTFSAQNIQSVNVSSTDSSKAIFDITVSLHNNPEGVEQVVYEEIFANFADGICEQTNGAHKLGKVSVFRENKHRSKSDIIWGEREWPRANASGFGANGMHIWFGDVFPNGASPGVDHDMLNDPLGAGYTLAHEWGHYAYGVFDEYQGTADSGEASTPLNTDVAATSIMSNQWRATQGDMIWLNHSTADSIGDVNRTAQGRVYGKSAWEVLLQDAKDDPKLGRKTAQPNRTRFVTLADNAPDSTTPVKIELPTAQASCRDQLEVVWVEGDIDMQVVIDRSGSMSGSAIDNAKQAAKILVDATAEGSTSLGLVSFSSNRSVVQDFPIQKIENPDTGVKVSLKASIDAIRSSGSTALYDGSQLALDNLVTYQQNEGSGAPGVVFVLADGDDNSSTRSQSEVIANYQNSNIPIFSFGYGFASPTGPLLTLANETGGKYFSSPTSLAQIVDAFLQANAIATDNQNLASSLLTINSAESATQAIEVDSGLDNINVFVNHNLAATDVELKLLDATGVEVTGVVFECVEAAGTQSCNTNITQADIAAHGLGQWQLQISNVSVNSELKTAVNISAEPSLSGSYTVSVEGFTGNAVTYPEPMIITTAITKDKLITGANVVATITSPSDLTTTLDMFDNGLEGDAVAGDGIYSVIAPYKSNGIYQVEVHVNNNDSAAMYTTTGLLTATLDGSVPTIEALPAITENFVRITKTSLVITDVPRDSDGNDTYTGSDDLATTNAGVTGVVDNAGDIDFYDISGVDTSKDLVVRVADLSLGMKPSLNLYKSDGTTAIKESITLDTNPSKTGYLYYTIDKADLESNIYAAVKHEDVSAVAGGYQISAGEALNTDVAPNNAPAINADNVSVWSGQTKMLSPLNNDTDIDGDTLTIDSIDTTNTLATVTLSGDKVTYDASVAFADETQGTIVTDTFKYIATDNNGAFVEGTVTVAVNINSSPEAAVDTVEVKENASVTISALSNDSDIDGHTITLLSYDAALNGQLTDNNDDTWNYSPNGQFDNLKKGETATESFTYTIADELGAQSSAQVTITIVGVNTLPVSVEDTATTTKSETVQVDVLANDTDEDGDVLTVSSFNADNIKGAVTDNGNGTLTYDPAGKFDSLYSGESTTETFTYTVSDGEQQVTTNVVMTITGEGTKPAVPVDNTEPTTRKSSGSLYWFTLLLMPFAALRRRKK</sequence>
<dbReference type="SUPFAM" id="SSF53300">
    <property type="entry name" value="vWA-like"/>
    <property type="match status" value="1"/>
</dbReference>
<dbReference type="PROSITE" id="PS50234">
    <property type="entry name" value="VWFA"/>
    <property type="match status" value="1"/>
</dbReference>
<dbReference type="Pfam" id="PF17963">
    <property type="entry name" value="Big_9"/>
    <property type="match status" value="3"/>
</dbReference>
<feature type="signal peptide" evidence="1">
    <location>
        <begin position="1"/>
        <end position="24"/>
    </location>
</feature>
<dbReference type="NCBIfam" id="TIGR01965">
    <property type="entry name" value="VCBS_repeat"/>
    <property type="match status" value="2"/>
</dbReference>
<dbReference type="InterPro" id="IPR010221">
    <property type="entry name" value="VCBS_dom"/>
</dbReference>
<evidence type="ECO:0000313" key="4">
    <source>
        <dbReference type="Proteomes" id="UP000037848"/>
    </source>
</evidence>
<gene>
    <name evidence="3" type="ORF">ADS77_04645</name>
</gene>
<dbReference type="EMBL" id="LHPH01000004">
    <property type="protein sequence ID" value="KPH64572.1"/>
    <property type="molecule type" value="Genomic_DNA"/>
</dbReference>
<dbReference type="STRING" id="187330.AMS58_12500"/>
<feature type="domain" description="VWFA" evidence="2">
    <location>
        <begin position="312"/>
        <end position="493"/>
    </location>
</feature>
<dbReference type="NCBIfam" id="TIGR03501">
    <property type="entry name" value="GlyGly_CTERM"/>
    <property type="match status" value="1"/>
</dbReference>
<dbReference type="PANTHER" id="PTHR10579">
    <property type="entry name" value="CALCIUM-ACTIVATED CHLORIDE CHANNEL REGULATOR"/>
    <property type="match status" value="1"/>
</dbReference>
<dbReference type="AlphaFoldDB" id="A0A0N1MWJ2"/>
<dbReference type="Proteomes" id="UP000037848">
    <property type="component" value="Unassembled WGS sequence"/>
</dbReference>
<feature type="chain" id="PRO_5005878405" evidence="1">
    <location>
        <begin position="25"/>
        <end position="1220"/>
    </location>
</feature>
<protein>
    <submittedName>
        <fullName evidence="3">Adhesin</fullName>
    </submittedName>
</protein>
<evidence type="ECO:0000313" key="3">
    <source>
        <dbReference type="EMBL" id="KPH64572.1"/>
    </source>
</evidence>
<accession>A0A0N1MWJ2</accession>
<dbReference type="PATRIC" id="fig|187330.3.peg.2690"/>
<reference evidence="3 4" key="1">
    <citation type="submission" date="2015-08" db="EMBL/GenBank/DDBJ databases">
        <title>Draft Genome Sequence of Pseudoalteromonas porphyrae UCD-SED14.</title>
        <authorList>
            <person name="Coil D.A."/>
            <person name="Jospin G."/>
            <person name="Lee R.D."/>
            <person name="Eisen J.A."/>
        </authorList>
    </citation>
    <scope>NUCLEOTIDE SEQUENCE [LARGE SCALE GENOMIC DNA]</scope>
    <source>
        <strain evidence="3 4">UCD-SED14</strain>
    </source>
</reference>
<organism evidence="3 4">
    <name type="scientific">Pseudoalteromonas porphyrae</name>
    <dbReference type="NCBI Taxonomy" id="187330"/>
    <lineage>
        <taxon>Bacteria</taxon>
        <taxon>Pseudomonadati</taxon>
        <taxon>Pseudomonadota</taxon>
        <taxon>Gammaproteobacteria</taxon>
        <taxon>Alteromonadales</taxon>
        <taxon>Pseudoalteromonadaceae</taxon>
        <taxon>Pseudoalteromonas</taxon>
    </lineage>
</organism>
<keyword evidence="4" id="KW-1185">Reference proteome</keyword>
<dbReference type="InterPro" id="IPR036465">
    <property type="entry name" value="vWFA_dom_sf"/>
</dbReference>
<dbReference type="InterPro" id="IPR002035">
    <property type="entry name" value="VWF_A"/>
</dbReference>